<accession>A0A097P951</accession>
<protein>
    <submittedName>
        <fullName evidence="2">Ac108</fullName>
    </submittedName>
</protein>
<dbReference type="KEGG" id="vg:26382545"/>
<dbReference type="OrthoDB" id="28987at10239"/>
<evidence type="ECO:0000313" key="2">
    <source>
        <dbReference type="EMBL" id="AIU41329.1"/>
    </source>
</evidence>
<keyword evidence="1" id="KW-0472">Membrane</keyword>
<evidence type="ECO:0000313" key="3">
    <source>
        <dbReference type="Proteomes" id="UP000201917"/>
    </source>
</evidence>
<dbReference type="Pfam" id="PF06143">
    <property type="entry name" value="Baculo_11_kDa"/>
    <property type="match status" value="1"/>
</dbReference>
<keyword evidence="3" id="KW-1185">Reference proteome</keyword>
<reference evidence="2 3" key="1">
    <citation type="journal article" date="2014" name="PLoS ONE">
        <title>Genomic Sequencing and Analysis of Sucra jujuba Nucleopolyhedrovirus.</title>
        <authorList>
            <person name="Liu X."/>
            <person name="Yin F."/>
            <person name="Zhu Z."/>
            <person name="Hou D."/>
            <person name="Wang J."/>
            <person name="Zhang L."/>
            <person name="Wang M."/>
            <person name="Wang H."/>
            <person name="Hu Z."/>
            <person name="Deng F."/>
        </authorList>
    </citation>
    <scope>NUCLEOTIDE SEQUENCE [LARGE SCALE GENOMIC DNA]</scope>
    <source>
        <strain evidence="2">473</strain>
    </source>
</reference>
<sequence length="85" mass="9969">MRRTATVSPVVNKSILDYDQLQQLVSKNTSFLRDFFLVICAILIFIIIMVFILFILAIGKNTEQEDIAKIKQQHQFLSNLDYRYI</sequence>
<organism evidence="2 3">
    <name type="scientific">Sucra jujuba nucleopolyhedrovirus</name>
    <dbReference type="NCBI Taxonomy" id="1563660"/>
    <lineage>
        <taxon>Viruses</taxon>
        <taxon>Viruses incertae sedis</taxon>
        <taxon>Naldaviricetes</taxon>
        <taxon>Lefavirales</taxon>
        <taxon>Baculoviridae</taxon>
        <taxon>Alphabaculovirus</taxon>
        <taxon>Alphabaculovirus sujujubae</taxon>
    </lineage>
</organism>
<dbReference type="EMBL" id="KJ676450">
    <property type="protein sequence ID" value="AIU41329.1"/>
    <property type="molecule type" value="Genomic_DNA"/>
</dbReference>
<dbReference type="GeneID" id="26382545"/>
<evidence type="ECO:0000256" key="1">
    <source>
        <dbReference type="SAM" id="Phobius"/>
    </source>
</evidence>
<proteinExistence type="predicted"/>
<feature type="transmembrane region" description="Helical" evidence="1">
    <location>
        <begin position="35"/>
        <end position="59"/>
    </location>
</feature>
<name>A0A097P951_9ABAC</name>
<dbReference type="RefSeq" id="YP_009186781.1">
    <property type="nucleotide sequence ID" value="NC_028636.1"/>
</dbReference>
<dbReference type="InterPro" id="IPR009313">
    <property type="entry name" value="Baculo_11_kDa"/>
</dbReference>
<keyword evidence="1" id="KW-0812">Transmembrane</keyword>
<dbReference type="Proteomes" id="UP000201917">
    <property type="component" value="Segment"/>
</dbReference>
<keyword evidence="1" id="KW-1133">Transmembrane helix</keyword>